<accession>G9QJ30</accession>
<keyword evidence="2" id="KW-1185">Reference proteome</keyword>
<dbReference type="EMBL" id="ACWF01000051">
    <property type="protein sequence ID" value="EHL78823.1"/>
    <property type="molecule type" value="Genomic_DNA"/>
</dbReference>
<proteinExistence type="predicted"/>
<comment type="caution">
    <text evidence="1">The sequence shown here is derived from an EMBL/GenBank/DDBJ whole genome shotgun (WGS) entry which is preliminary data.</text>
</comment>
<evidence type="ECO:0000313" key="2">
    <source>
        <dbReference type="Proteomes" id="UP000011747"/>
    </source>
</evidence>
<dbReference type="InterPro" id="IPR009267">
    <property type="entry name" value="NTP_transf_6"/>
</dbReference>
<dbReference type="PATRIC" id="fig|665952.3.peg.973"/>
<dbReference type="PANTHER" id="PTHR39166:SF1">
    <property type="entry name" value="BLL1166 PROTEIN"/>
    <property type="match status" value="1"/>
</dbReference>
<gene>
    <name evidence="1" type="ORF">HMPREF1015_02191</name>
</gene>
<dbReference type="PANTHER" id="PTHR39166">
    <property type="entry name" value="BLL1166 PROTEIN"/>
    <property type="match status" value="1"/>
</dbReference>
<name>G9QJ30_9BACI</name>
<evidence type="ECO:0000313" key="1">
    <source>
        <dbReference type="EMBL" id="EHL78823.1"/>
    </source>
</evidence>
<dbReference type="AlphaFoldDB" id="G9QJ30"/>
<protein>
    <submittedName>
        <fullName evidence="1">Uncharacterized protein</fullName>
    </submittedName>
</protein>
<reference evidence="1 2" key="1">
    <citation type="submission" date="2011-09" db="EMBL/GenBank/DDBJ databases">
        <title>The Genome Sequence of Bacillus smithii 7_3_47FAA.</title>
        <authorList>
            <consortium name="The Broad Institute Genome Sequencing Platform"/>
            <person name="Earl A."/>
            <person name="Ward D."/>
            <person name="Feldgarden M."/>
            <person name="Gevers D."/>
            <person name="Daigneault M."/>
            <person name="Strauss J."/>
            <person name="Allen-Vercoe E."/>
            <person name="Young S.K."/>
            <person name="Zeng Q."/>
            <person name="Gargeya S."/>
            <person name="Fitzgerald M."/>
            <person name="Haas B."/>
            <person name="Abouelleil A."/>
            <person name="Alvarado L."/>
            <person name="Arachchi H.M."/>
            <person name="Berlin A."/>
            <person name="Brown A."/>
            <person name="Chapman S.B."/>
            <person name="Chen Z."/>
            <person name="Dunbar C."/>
            <person name="Freedman E."/>
            <person name="Gearin G."/>
            <person name="Goldberg J."/>
            <person name="Griggs A."/>
            <person name="Gujja S."/>
            <person name="Heiman D."/>
            <person name="Howarth C."/>
            <person name="Larson L."/>
            <person name="Lui A."/>
            <person name="MacDonald P.J.P."/>
            <person name="Montmayeur A."/>
            <person name="Murphy C."/>
            <person name="Neiman D."/>
            <person name="Pearson M."/>
            <person name="Priest M."/>
            <person name="Roberts A."/>
            <person name="Saif S."/>
            <person name="Shea T."/>
            <person name="Shenoy N."/>
            <person name="Sisk P."/>
            <person name="Stolte C."/>
            <person name="Sykes S."/>
            <person name="Wortman J."/>
            <person name="Nusbaum C."/>
            <person name="Birren B."/>
        </authorList>
    </citation>
    <scope>NUCLEOTIDE SEQUENCE [LARGE SCALE GENOMIC DNA]</scope>
    <source>
        <strain evidence="1 2">7_3_47FAA</strain>
    </source>
</reference>
<organism evidence="1 2">
    <name type="scientific">Bacillus smithii 7_3_47FAA</name>
    <dbReference type="NCBI Taxonomy" id="665952"/>
    <lineage>
        <taxon>Bacteria</taxon>
        <taxon>Bacillati</taxon>
        <taxon>Bacillota</taxon>
        <taxon>Bacilli</taxon>
        <taxon>Bacillales</taxon>
        <taxon>Bacillaceae</taxon>
        <taxon>Bacillus</taxon>
    </lineage>
</organism>
<sequence>MMIQNEKEIIQLIKEDEWMMDILRAVKSLYLPDWWVCAGFVRSKI</sequence>
<dbReference type="Proteomes" id="UP000011747">
    <property type="component" value="Unassembled WGS sequence"/>
</dbReference>
<dbReference type="HOGENOM" id="CLU_3196338_0_0_9"/>